<keyword evidence="3" id="KW-0597">Phosphoprotein</keyword>
<dbReference type="PROSITE" id="PS50109">
    <property type="entry name" value="HIS_KIN"/>
    <property type="match status" value="1"/>
</dbReference>
<feature type="domain" description="Histidine kinase" evidence="9">
    <location>
        <begin position="165"/>
        <end position="370"/>
    </location>
</feature>
<evidence type="ECO:0000313" key="11">
    <source>
        <dbReference type="Proteomes" id="UP000034883"/>
    </source>
</evidence>
<dbReference type="PANTHER" id="PTHR42878">
    <property type="entry name" value="TWO-COMPONENT HISTIDINE KINASE"/>
    <property type="match status" value="1"/>
</dbReference>
<dbReference type="PRINTS" id="PR00344">
    <property type="entry name" value="BCTRLSENSOR"/>
</dbReference>
<evidence type="ECO:0000259" key="9">
    <source>
        <dbReference type="PROSITE" id="PS50109"/>
    </source>
</evidence>
<protein>
    <recommendedName>
        <fullName evidence="2">histidine kinase</fullName>
        <ecNumber evidence="2">2.7.13.3</ecNumber>
    </recommendedName>
</protein>
<dbReference type="CDD" id="cd00082">
    <property type="entry name" value="HisKA"/>
    <property type="match status" value="1"/>
</dbReference>
<dbReference type="InterPro" id="IPR005467">
    <property type="entry name" value="His_kinase_dom"/>
</dbReference>
<dbReference type="GO" id="GO:0007234">
    <property type="term" value="P:osmosensory signaling via phosphorelay pathway"/>
    <property type="evidence" value="ECO:0007669"/>
    <property type="project" value="TreeGrafter"/>
</dbReference>
<dbReference type="Pfam" id="PF02518">
    <property type="entry name" value="HATPase_c"/>
    <property type="match status" value="1"/>
</dbReference>
<keyword evidence="8" id="KW-0902">Two-component regulatory system</keyword>
<dbReference type="GO" id="GO:0030295">
    <property type="term" value="F:protein kinase activator activity"/>
    <property type="evidence" value="ECO:0007669"/>
    <property type="project" value="TreeGrafter"/>
</dbReference>
<dbReference type="Proteomes" id="UP000034883">
    <property type="component" value="Chromosome"/>
</dbReference>
<dbReference type="InterPro" id="IPR050351">
    <property type="entry name" value="BphY/WalK/GraS-like"/>
</dbReference>
<dbReference type="EMBL" id="CP011125">
    <property type="protein sequence ID" value="AKF10878.1"/>
    <property type="molecule type" value="Genomic_DNA"/>
</dbReference>
<accession>A0A0F6YNY2</accession>
<evidence type="ECO:0000256" key="3">
    <source>
        <dbReference type="ARBA" id="ARBA00022553"/>
    </source>
</evidence>
<dbReference type="RefSeq" id="WP_053237801.1">
    <property type="nucleotide sequence ID" value="NZ_CP011125.1"/>
</dbReference>
<dbReference type="InterPro" id="IPR036097">
    <property type="entry name" value="HisK_dim/P_sf"/>
</dbReference>
<keyword evidence="11" id="KW-1185">Reference proteome</keyword>
<dbReference type="Gene3D" id="1.10.287.130">
    <property type="match status" value="1"/>
</dbReference>
<dbReference type="SMART" id="SM00388">
    <property type="entry name" value="HisKA"/>
    <property type="match status" value="1"/>
</dbReference>
<proteinExistence type="predicted"/>
<evidence type="ECO:0000256" key="1">
    <source>
        <dbReference type="ARBA" id="ARBA00000085"/>
    </source>
</evidence>
<dbReference type="GO" id="GO:0000156">
    <property type="term" value="F:phosphorelay response regulator activity"/>
    <property type="evidence" value="ECO:0007669"/>
    <property type="project" value="TreeGrafter"/>
</dbReference>
<comment type="catalytic activity">
    <reaction evidence="1">
        <text>ATP + protein L-histidine = ADP + protein N-phospho-L-histidine.</text>
        <dbReference type="EC" id="2.7.13.3"/>
    </reaction>
</comment>
<keyword evidence="7" id="KW-0067">ATP-binding</keyword>
<dbReference type="PANTHER" id="PTHR42878:SF7">
    <property type="entry name" value="SENSOR HISTIDINE KINASE GLRK"/>
    <property type="match status" value="1"/>
</dbReference>
<dbReference type="STRING" id="927083.DB32_008027"/>
<evidence type="ECO:0000256" key="7">
    <source>
        <dbReference type="ARBA" id="ARBA00022840"/>
    </source>
</evidence>
<dbReference type="AlphaFoldDB" id="A0A0F6YNY2"/>
<sequence length="371" mass="40522">MSTGPITAIRSPSIDSIVRDDREALIARWRERVLDDVRIPSAQSMPPAAWLDDVPVLLDVILRALELATDDVDALMRETWLREAAHAHAQSRISHGYAVDEALRELSHLRLAIFDRLIERGETTELRALTIVEHVLAEAIATAATEMERLTRDGDRDAHDRRIGIVSHDLRNPLHAMRSGAELLLAHGVLGKPERAIAERIRRSAQTMAQLIGDLLDDARVAVGMTIPIVARPMDLAPCLGGAVDEIRASAPGRAIELRTEGDLRGEWDGARLAQAIGNLLSNALRHGDARQPVRVTARGEPTEVYVEVWNAGPPIPAEELARALRGQASAHGLGLSIAREIARAHGSELRIDSDATRGTSVCFRLPRDAV</sequence>
<evidence type="ECO:0000256" key="6">
    <source>
        <dbReference type="ARBA" id="ARBA00022777"/>
    </source>
</evidence>
<keyword evidence="5" id="KW-0547">Nucleotide-binding</keyword>
<dbReference type="InterPro" id="IPR004358">
    <property type="entry name" value="Sig_transdc_His_kin-like_C"/>
</dbReference>
<evidence type="ECO:0000256" key="2">
    <source>
        <dbReference type="ARBA" id="ARBA00012438"/>
    </source>
</evidence>
<dbReference type="InterPro" id="IPR003661">
    <property type="entry name" value="HisK_dim/P_dom"/>
</dbReference>
<evidence type="ECO:0000313" key="10">
    <source>
        <dbReference type="EMBL" id="AKF10878.1"/>
    </source>
</evidence>
<dbReference type="SUPFAM" id="SSF47384">
    <property type="entry name" value="Homodimeric domain of signal transducing histidine kinase"/>
    <property type="match status" value="1"/>
</dbReference>
<dbReference type="GO" id="GO:0005524">
    <property type="term" value="F:ATP binding"/>
    <property type="evidence" value="ECO:0007669"/>
    <property type="project" value="UniProtKB-KW"/>
</dbReference>
<evidence type="ECO:0000256" key="8">
    <source>
        <dbReference type="ARBA" id="ARBA00023012"/>
    </source>
</evidence>
<organism evidence="10 11">
    <name type="scientific">Sandaracinus amylolyticus</name>
    <dbReference type="NCBI Taxonomy" id="927083"/>
    <lineage>
        <taxon>Bacteria</taxon>
        <taxon>Pseudomonadati</taxon>
        <taxon>Myxococcota</taxon>
        <taxon>Polyangia</taxon>
        <taxon>Polyangiales</taxon>
        <taxon>Sandaracinaceae</taxon>
        <taxon>Sandaracinus</taxon>
    </lineage>
</organism>
<dbReference type="EC" id="2.7.13.3" evidence="2"/>
<evidence type="ECO:0000256" key="4">
    <source>
        <dbReference type="ARBA" id="ARBA00022679"/>
    </source>
</evidence>
<dbReference type="SUPFAM" id="SSF55874">
    <property type="entry name" value="ATPase domain of HSP90 chaperone/DNA topoisomerase II/histidine kinase"/>
    <property type="match status" value="1"/>
</dbReference>
<dbReference type="InterPro" id="IPR003594">
    <property type="entry name" value="HATPase_dom"/>
</dbReference>
<gene>
    <name evidence="10" type="ORF">DB32_008027</name>
</gene>
<keyword evidence="6 10" id="KW-0418">Kinase</keyword>
<name>A0A0F6YNY2_9BACT</name>
<dbReference type="GO" id="GO:0000155">
    <property type="term" value="F:phosphorelay sensor kinase activity"/>
    <property type="evidence" value="ECO:0007669"/>
    <property type="project" value="InterPro"/>
</dbReference>
<dbReference type="Pfam" id="PF00512">
    <property type="entry name" value="HisKA"/>
    <property type="match status" value="1"/>
</dbReference>
<dbReference type="SMART" id="SM00387">
    <property type="entry name" value="HATPase_c"/>
    <property type="match status" value="1"/>
</dbReference>
<reference evidence="10 11" key="1">
    <citation type="submission" date="2015-03" db="EMBL/GenBank/DDBJ databases">
        <title>Genome assembly of Sandaracinus amylolyticus DSM 53668.</title>
        <authorList>
            <person name="Sharma G."/>
            <person name="Subramanian S."/>
        </authorList>
    </citation>
    <scope>NUCLEOTIDE SEQUENCE [LARGE SCALE GENOMIC DNA]</scope>
    <source>
        <strain evidence="10 11">DSM 53668</strain>
    </source>
</reference>
<evidence type="ECO:0000256" key="5">
    <source>
        <dbReference type="ARBA" id="ARBA00022741"/>
    </source>
</evidence>
<dbReference type="Gene3D" id="3.30.565.10">
    <property type="entry name" value="Histidine kinase-like ATPase, C-terminal domain"/>
    <property type="match status" value="1"/>
</dbReference>
<dbReference type="OrthoDB" id="9787818at2"/>
<dbReference type="InterPro" id="IPR036890">
    <property type="entry name" value="HATPase_C_sf"/>
</dbReference>
<keyword evidence="4" id="KW-0808">Transferase</keyword>
<dbReference type="KEGG" id="samy:DB32_008027"/>